<evidence type="ECO:0000256" key="2">
    <source>
        <dbReference type="ARBA" id="ARBA00022723"/>
    </source>
</evidence>
<dbReference type="Proteomes" id="UP000600026">
    <property type="component" value="Unassembled WGS sequence"/>
</dbReference>
<dbReference type="PANTHER" id="PTHR13096">
    <property type="entry name" value="MINA53 MYC INDUCED NUCLEAR ANTIGEN"/>
    <property type="match status" value="1"/>
</dbReference>
<evidence type="ECO:0000256" key="1">
    <source>
        <dbReference type="ARBA" id="ARBA00001954"/>
    </source>
</evidence>
<comment type="cofactor">
    <cofactor evidence="1">
        <name>Fe(2+)</name>
        <dbReference type="ChEBI" id="CHEBI:29033"/>
    </cofactor>
</comment>
<proteinExistence type="predicted"/>
<sequence length="403" mass="44789">MDHHFVTAMEKALGWDGPGALGAAFARGTIEDLDLLDRLLNPTKLLDLVMRRSVTTPQFRIFQDGAELHPGRYIQPSVTRRGQAIPMADMRRVGGLMREGCTMVLDEVDFFDPAMEATCRALQWWARELVQVNAYLTTQDASGFKLHWDDHDTVIVQLAGRKSWEVRGTSRKVPMYRDSAPNAEPSEEIVWQGVMEPGDVMHIPRGFWHQATRDDQGDGHSLHATFGIVKRVGVNWLAWLADQARAQDLFRYDLDRWNSPGQWEGQQHLLADAVAEMATKLTPQDFFDARERERLAARHVPATGLFGKPAAVVCVTDFEPVIEQHHDAVDVLAAGKKLTFASKAYPALALLLSGHPVDIADATEKTGLDVEQLAEILVKEELCTELTPALSSAYTGLVTTATS</sequence>
<dbReference type="InterPro" id="IPR003347">
    <property type="entry name" value="JmjC_dom"/>
</dbReference>
<feature type="domain" description="JmjC" evidence="4">
    <location>
        <begin position="101"/>
        <end position="245"/>
    </location>
</feature>
<dbReference type="PROSITE" id="PS51184">
    <property type="entry name" value="JMJC"/>
    <property type="match status" value="1"/>
</dbReference>
<name>A0A919H462_9ACTN</name>
<evidence type="ECO:0000256" key="3">
    <source>
        <dbReference type="ARBA" id="ARBA00023004"/>
    </source>
</evidence>
<evidence type="ECO:0000313" key="6">
    <source>
        <dbReference type="Proteomes" id="UP000600026"/>
    </source>
</evidence>
<comment type="caution">
    <text evidence="5">The sequence shown here is derived from an EMBL/GenBank/DDBJ whole genome shotgun (WGS) entry which is preliminary data.</text>
</comment>
<keyword evidence="6" id="KW-1185">Reference proteome</keyword>
<dbReference type="OrthoDB" id="9764016at2"/>
<dbReference type="PANTHER" id="PTHR13096:SF8">
    <property type="entry name" value="RIBOSOMAL OXYGENASE 1"/>
    <property type="match status" value="1"/>
</dbReference>
<dbReference type="RefSeq" id="WP_031143193.1">
    <property type="nucleotide sequence ID" value="NZ_BNEE01000011.1"/>
</dbReference>
<dbReference type="AlphaFoldDB" id="A0A919H462"/>
<evidence type="ECO:0000259" key="4">
    <source>
        <dbReference type="PROSITE" id="PS51184"/>
    </source>
</evidence>
<keyword evidence="3" id="KW-0408">Iron</keyword>
<dbReference type="Pfam" id="PF08007">
    <property type="entry name" value="JmjC_2"/>
    <property type="match status" value="1"/>
</dbReference>
<evidence type="ECO:0000313" key="5">
    <source>
        <dbReference type="EMBL" id="GHI90373.1"/>
    </source>
</evidence>
<dbReference type="InterPro" id="IPR039994">
    <property type="entry name" value="NO66-like"/>
</dbReference>
<gene>
    <name evidence="5" type="ORF">Sxan_77370</name>
</gene>
<keyword evidence="2" id="KW-0479">Metal-binding</keyword>
<dbReference type="GO" id="GO:0046872">
    <property type="term" value="F:metal ion binding"/>
    <property type="evidence" value="ECO:0007669"/>
    <property type="project" value="UniProtKB-KW"/>
</dbReference>
<organism evidence="5 6">
    <name type="scientific">Streptomyces xanthophaeus</name>
    <dbReference type="NCBI Taxonomy" id="67385"/>
    <lineage>
        <taxon>Bacteria</taxon>
        <taxon>Bacillati</taxon>
        <taxon>Actinomycetota</taxon>
        <taxon>Actinomycetes</taxon>
        <taxon>Kitasatosporales</taxon>
        <taxon>Streptomycetaceae</taxon>
        <taxon>Streptomyces</taxon>
    </lineage>
</organism>
<protein>
    <recommendedName>
        <fullName evidence="4">JmjC domain-containing protein</fullName>
    </recommendedName>
</protein>
<dbReference type="EMBL" id="BNEE01000011">
    <property type="protein sequence ID" value="GHI90373.1"/>
    <property type="molecule type" value="Genomic_DNA"/>
</dbReference>
<dbReference type="Gene3D" id="2.60.120.650">
    <property type="entry name" value="Cupin"/>
    <property type="match status" value="1"/>
</dbReference>
<accession>A0A919H462</accession>
<dbReference type="SUPFAM" id="SSF51197">
    <property type="entry name" value="Clavaminate synthase-like"/>
    <property type="match status" value="1"/>
</dbReference>
<reference evidence="5" key="1">
    <citation type="submission" date="2020-09" db="EMBL/GenBank/DDBJ databases">
        <title>Whole genome shotgun sequence of Streptomyces xanthophaeus NBRC 12829.</title>
        <authorList>
            <person name="Komaki H."/>
            <person name="Tamura T."/>
        </authorList>
    </citation>
    <scope>NUCLEOTIDE SEQUENCE</scope>
    <source>
        <strain evidence="5">NBRC 12829</strain>
    </source>
</reference>